<organism evidence="2 3">
    <name type="scientific">Archangium violaceum Cb vi76</name>
    <dbReference type="NCBI Taxonomy" id="1406225"/>
    <lineage>
        <taxon>Bacteria</taxon>
        <taxon>Pseudomonadati</taxon>
        <taxon>Myxococcota</taxon>
        <taxon>Myxococcia</taxon>
        <taxon>Myxococcales</taxon>
        <taxon>Cystobacterineae</taxon>
        <taxon>Archangiaceae</taxon>
        <taxon>Archangium</taxon>
    </lineage>
</organism>
<dbReference type="SUPFAM" id="SSF88659">
    <property type="entry name" value="Sigma3 and sigma4 domains of RNA polymerase sigma factors"/>
    <property type="match status" value="1"/>
</dbReference>
<dbReference type="InterPro" id="IPR013324">
    <property type="entry name" value="RNA_pol_sigma_r3/r4-like"/>
</dbReference>
<gene>
    <name evidence="2" type="ORF">Q664_48660</name>
</gene>
<dbReference type="InterPro" id="IPR011745">
    <property type="entry name" value="RNA_pol_sigma70_MYXXA"/>
</dbReference>
<comment type="caution">
    <text evidence="2">The sequence shown here is derived from an EMBL/GenBank/DDBJ whole genome shotgun (WGS) entry which is preliminary data.</text>
</comment>
<evidence type="ECO:0000259" key="1">
    <source>
        <dbReference type="Pfam" id="PF04545"/>
    </source>
</evidence>
<dbReference type="GO" id="GO:0006352">
    <property type="term" value="P:DNA-templated transcription initiation"/>
    <property type="evidence" value="ECO:0007669"/>
    <property type="project" value="InterPro"/>
</dbReference>
<dbReference type="InterPro" id="IPR014284">
    <property type="entry name" value="RNA_pol_sigma-70_dom"/>
</dbReference>
<protein>
    <submittedName>
        <fullName evidence="2">RNA polymerase sigma 70</fullName>
    </submittedName>
</protein>
<sequence>MVQGSGLAATFIAHAKVRFAPPVDTATLERLLGRAWETSRAQWPAVALPAEPFVTHLAERLPEAGPHSPIEPLLEQLSLAELYLACACVRGIASAIELFERNYLAMLPGLLRGPKQSDAMMDEVCQLARVKLLVHTPEGGPKLAEYTGRGALLSWVRVTAVRIAIKLRAVEKPAPEQDADTLFAALPAPGVDAELDLIKRRHQTDFRQSVREAFSVLSADERHVLRLYFVDQLSMYELAALFRVNQSTVSRWLKTARQAIYEETQRRLQARLGLSHRDFKSFLAVLDSQLELGLSQLLKEEDGPKQG</sequence>
<evidence type="ECO:0000313" key="2">
    <source>
        <dbReference type="EMBL" id="KFA87322.1"/>
    </source>
</evidence>
<name>A0A084SFT7_9BACT</name>
<feature type="domain" description="RNA polymerase sigma-70 region 4" evidence="1">
    <location>
        <begin position="213"/>
        <end position="260"/>
    </location>
</feature>
<evidence type="ECO:0000313" key="3">
    <source>
        <dbReference type="Proteomes" id="UP000028547"/>
    </source>
</evidence>
<dbReference type="Gene3D" id="1.10.10.10">
    <property type="entry name" value="Winged helix-like DNA-binding domain superfamily/Winged helix DNA-binding domain"/>
    <property type="match status" value="1"/>
</dbReference>
<proteinExistence type="predicted"/>
<dbReference type="Proteomes" id="UP000028547">
    <property type="component" value="Unassembled WGS sequence"/>
</dbReference>
<accession>A0A084SFT7</accession>
<dbReference type="NCBIfam" id="TIGR03001">
    <property type="entry name" value="Sig-70_gmx1"/>
    <property type="match status" value="1"/>
</dbReference>
<dbReference type="Pfam" id="PF04545">
    <property type="entry name" value="Sigma70_r4"/>
    <property type="match status" value="1"/>
</dbReference>
<reference evidence="2 3" key="1">
    <citation type="submission" date="2014-07" db="EMBL/GenBank/DDBJ databases">
        <title>Draft Genome Sequence of Gephyronic Acid Producer, Cystobacter violaceus Strain Cb vi76.</title>
        <authorList>
            <person name="Stevens D.C."/>
            <person name="Young J."/>
            <person name="Carmichael R."/>
            <person name="Tan J."/>
            <person name="Taylor R.E."/>
        </authorList>
    </citation>
    <scope>NUCLEOTIDE SEQUENCE [LARGE SCALE GENOMIC DNA]</scope>
    <source>
        <strain evidence="2 3">Cb vi76</strain>
    </source>
</reference>
<dbReference type="CDD" id="cd06171">
    <property type="entry name" value="Sigma70_r4"/>
    <property type="match status" value="1"/>
</dbReference>
<dbReference type="EMBL" id="JPMI01000388">
    <property type="protein sequence ID" value="KFA87322.1"/>
    <property type="molecule type" value="Genomic_DNA"/>
</dbReference>
<dbReference type="NCBIfam" id="TIGR02937">
    <property type="entry name" value="sigma70-ECF"/>
    <property type="match status" value="1"/>
</dbReference>
<dbReference type="InterPro" id="IPR007630">
    <property type="entry name" value="RNA_pol_sigma70_r4"/>
</dbReference>
<dbReference type="InterPro" id="IPR036388">
    <property type="entry name" value="WH-like_DNA-bd_sf"/>
</dbReference>
<dbReference type="AlphaFoldDB" id="A0A084SFT7"/>
<dbReference type="GO" id="GO:0003700">
    <property type="term" value="F:DNA-binding transcription factor activity"/>
    <property type="evidence" value="ECO:0007669"/>
    <property type="project" value="InterPro"/>
</dbReference>